<dbReference type="PROSITE" id="PS50887">
    <property type="entry name" value="GGDEF"/>
    <property type="match status" value="1"/>
</dbReference>
<accession>A0A4Q7ZF96</accession>
<sequence length="533" mass="58388">MDEGALGPAELSAALETLEDQIVLNIEACHATAVELERHATALGDERLLVRARLCAAGMLLRTGETATAARQIHALHQWAVTHGDRRLQSRTHMACGNVQRLAGDAAKMLEHALSAVELLDETATPYMQVAHRLRLAESLALNGPVDAARPRFHQTEQLARELEQWELLTVVLNNWAYVEYTGGEFARAEQVAGRLLAHAAAHGFDLDPTALDTIGGIQIENGQYAEAEQTMRLCIARYHAGYSDDADDMAEYLLTLARALRGLGELDQAQASVDSSRDLCTERNLAEVMVRVHQEQAELHAARGDFGAAFAEQKVFFEARENLRSQQREAQAQTRQVMFETAEARQEAEQFREQARRDPLTGLRNRRYVDEELPGLVAADPDLVVAIADVDHFKRINDTLSHDAGDQVLVRVAALLDSGLARVSPGGFVARLGGEEFLLVLPATRVGAATEHLDGIRRAIGDHDWRDIAADLPVTVSIGVAGVNESTPRSQGAALSTADRNLYAAKRAGRNRVVAGTPRERRPRAYRDRGAT</sequence>
<feature type="region of interest" description="Disordered" evidence="1">
    <location>
        <begin position="510"/>
        <end position="533"/>
    </location>
</feature>
<dbReference type="SMART" id="SM00267">
    <property type="entry name" value="GGDEF"/>
    <property type="match status" value="1"/>
</dbReference>
<dbReference type="InterPro" id="IPR043128">
    <property type="entry name" value="Rev_trsase/Diguanyl_cyclase"/>
</dbReference>
<dbReference type="InterPro" id="IPR050469">
    <property type="entry name" value="Diguanylate_Cyclase"/>
</dbReference>
<evidence type="ECO:0000259" key="2">
    <source>
        <dbReference type="PROSITE" id="PS50887"/>
    </source>
</evidence>
<reference evidence="3 4" key="1">
    <citation type="submission" date="2019-02" db="EMBL/GenBank/DDBJ databases">
        <title>Sequencing the genomes of 1000 actinobacteria strains.</title>
        <authorList>
            <person name="Klenk H.-P."/>
        </authorList>
    </citation>
    <scope>NUCLEOTIDE SEQUENCE [LARGE SCALE GENOMIC DNA]</scope>
    <source>
        <strain evidence="3 4">DSM 45162</strain>
    </source>
</reference>
<name>A0A4Q7ZF96_9ACTN</name>
<evidence type="ECO:0000313" key="4">
    <source>
        <dbReference type="Proteomes" id="UP000292564"/>
    </source>
</evidence>
<dbReference type="Proteomes" id="UP000292564">
    <property type="component" value="Unassembled WGS sequence"/>
</dbReference>
<dbReference type="GO" id="GO:0052621">
    <property type="term" value="F:diguanylate cyclase activity"/>
    <property type="evidence" value="ECO:0007669"/>
    <property type="project" value="TreeGrafter"/>
</dbReference>
<dbReference type="Gene3D" id="3.30.70.270">
    <property type="match status" value="1"/>
</dbReference>
<feature type="domain" description="GGDEF" evidence="2">
    <location>
        <begin position="382"/>
        <end position="519"/>
    </location>
</feature>
<comment type="caution">
    <text evidence="3">The sequence shown here is derived from an EMBL/GenBank/DDBJ whole genome shotgun (WGS) entry which is preliminary data.</text>
</comment>
<evidence type="ECO:0000313" key="3">
    <source>
        <dbReference type="EMBL" id="RZU49378.1"/>
    </source>
</evidence>
<dbReference type="SUPFAM" id="SSF48452">
    <property type="entry name" value="TPR-like"/>
    <property type="match status" value="2"/>
</dbReference>
<dbReference type="RefSeq" id="WP_242624723.1">
    <property type="nucleotide sequence ID" value="NZ_SHKY01000001.1"/>
</dbReference>
<dbReference type="EMBL" id="SHKY01000001">
    <property type="protein sequence ID" value="RZU49378.1"/>
    <property type="molecule type" value="Genomic_DNA"/>
</dbReference>
<dbReference type="PANTHER" id="PTHR45138">
    <property type="entry name" value="REGULATORY COMPONENTS OF SENSORY TRANSDUCTION SYSTEM"/>
    <property type="match status" value="1"/>
</dbReference>
<dbReference type="AlphaFoldDB" id="A0A4Q7ZF96"/>
<dbReference type="NCBIfam" id="TIGR00254">
    <property type="entry name" value="GGDEF"/>
    <property type="match status" value="1"/>
</dbReference>
<dbReference type="InterPro" id="IPR000160">
    <property type="entry name" value="GGDEF_dom"/>
</dbReference>
<dbReference type="Gene3D" id="1.25.40.10">
    <property type="entry name" value="Tetratricopeptide repeat domain"/>
    <property type="match status" value="1"/>
</dbReference>
<protein>
    <submittedName>
        <fullName evidence="3">Diguanylate cyclase (GGDEF)-like protein</fullName>
    </submittedName>
</protein>
<organism evidence="3 4">
    <name type="scientific">Krasilnikovia cinnamomea</name>
    <dbReference type="NCBI Taxonomy" id="349313"/>
    <lineage>
        <taxon>Bacteria</taxon>
        <taxon>Bacillati</taxon>
        <taxon>Actinomycetota</taxon>
        <taxon>Actinomycetes</taxon>
        <taxon>Micromonosporales</taxon>
        <taxon>Micromonosporaceae</taxon>
        <taxon>Krasilnikovia</taxon>
    </lineage>
</organism>
<feature type="compositionally biased region" description="Basic and acidic residues" evidence="1">
    <location>
        <begin position="519"/>
        <end position="533"/>
    </location>
</feature>
<gene>
    <name evidence="3" type="ORF">EV385_1128</name>
</gene>
<dbReference type="InterPro" id="IPR011990">
    <property type="entry name" value="TPR-like_helical_dom_sf"/>
</dbReference>
<evidence type="ECO:0000256" key="1">
    <source>
        <dbReference type="SAM" id="MobiDB-lite"/>
    </source>
</evidence>
<dbReference type="InterPro" id="IPR029787">
    <property type="entry name" value="Nucleotide_cyclase"/>
</dbReference>
<dbReference type="CDD" id="cd01949">
    <property type="entry name" value="GGDEF"/>
    <property type="match status" value="1"/>
</dbReference>
<dbReference type="PANTHER" id="PTHR45138:SF9">
    <property type="entry name" value="DIGUANYLATE CYCLASE DGCM-RELATED"/>
    <property type="match status" value="1"/>
</dbReference>
<keyword evidence="4" id="KW-1185">Reference proteome</keyword>
<proteinExistence type="predicted"/>
<dbReference type="SUPFAM" id="SSF55073">
    <property type="entry name" value="Nucleotide cyclase"/>
    <property type="match status" value="1"/>
</dbReference>
<dbReference type="Pfam" id="PF00990">
    <property type="entry name" value="GGDEF"/>
    <property type="match status" value="1"/>
</dbReference>